<dbReference type="InterPro" id="IPR036298">
    <property type="entry name" value="Chalcone_isomerase_sf"/>
</dbReference>
<gene>
    <name evidence="3" type="ORF">K461DRAFT_95610</name>
</gene>
<comment type="caution">
    <text evidence="3">The sequence shown here is derived from an EMBL/GenBank/DDBJ whole genome shotgun (WGS) entry which is preliminary data.</text>
</comment>
<dbReference type="Proteomes" id="UP000799439">
    <property type="component" value="Unassembled WGS sequence"/>
</dbReference>
<dbReference type="SUPFAM" id="SSF54626">
    <property type="entry name" value="Chalcone isomerase"/>
    <property type="match status" value="1"/>
</dbReference>
<sequence length="444" mass="48984">MLQPSIRLASRRWATALRPTQQATRQPCYAYWYSTRYSQPGTRSSSRAEADSLFQTADVQAAAVSNAPNHEPGHDPYVKDPEAERAKRREQGMKRLRFASYGLFFSVLATGGVVYKLISEVQEEEQRRSSLQTDASSDSNAKFQGRPVHVIGAGEDKRIITEDNEQVELVETGTSSVPFFPRVLYLPSSDSRTDVPAPPNSAINPGNIHNNEEYTLIGLGIRTVSVFSIQVYVLGLYVRTADLSGLQARLIHYVNKDASTLVPSEKDDLRQAMLDPTRSTEIWDELLRSHIKTAWRISPTRNTDFAHLRDGWITGIKRGTQAAAAAIRDKATGPVETEYESESFGEAVKQFKSIFDGQGKTPKGSVVTLVRDQQGSTEVLFEDPSRTQGLESIGKVTDPRISKLIWLGYMAGKKVSSEAARKGVADGCLILASRPVGSAETMVN</sequence>
<evidence type="ECO:0000256" key="1">
    <source>
        <dbReference type="SAM" id="MobiDB-lite"/>
    </source>
</evidence>
<evidence type="ECO:0000259" key="2">
    <source>
        <dbReference type="Pfam" id="PF16035"/>
    </source>
</evidence>
<proteinExistence type="predicted"/>
<dbReference type="PANTHER" id="PTHR47284:SF3">
    <property type="entry name" value="FATTY-ACID-BINDING PROTEIN 2"/>
    <property type="match status" value="1"/>
</dbReference>
<dbReference type="Gene3D" id="3.50.70.10">
    <property type="match status" value="1"/>
</dbReference>
<feature type="domain" description="Chalcone isomerase" evidence="2">
    <location>
        <begin position="212"/>
        <end position="425"/>
    </location>
</feature>
<dbReference type="Pfam" id="PF16035">
    <property type="entry name" value="Chalcone_2"/>
    <property type="match status" value="1"/>
</dbReference>
<dbReference type="GO" id="GO:0016872">
    <property type="term" value="F:intramolecular lyase activity"/>
    <property type="evidence" value="ECO:0007669"/>
    <property type="project" value="InterPro"/>
</dbReference>
<feature type="region of interest" description="Disordered" evidence="1">
    <location>
        <begin position="66"/>
        <end position="88"/>
    </location>
</feature>
<dbReference type="PANTHER" id="PTHR47284">
    <property type="entry name" value="FATTY-ACID-BINDING PROTEIN 2"/>
    <property type="match status" value="1"/>
</dbReference>
<evidence type="ECO:0000313" key="4">
    <source>
        <dbReference type="Proteomes" id="UP000799439"/>
    </source>
</evidence>
<protein>
    <recommendedName>
        <fullName evidence="2">Chalcone isomerase domain-containing protein</fullName>
    </recommendedName>
</protein>
<dbReference type="EMBL" id="ML996082">
    <property type="protein sequence ID" value="KAF2156413.1"/>
    <property type="molecule type" value="Genomic_DNA"/>
</dbReference>
<name>A0A9P4J6S7_9PEZI</name>
<evidence type="ECO:0000313" key="3">
    <source>
        <dbReference type="EMBL" id="KAF2156413.1"/>
    </source>
</evidence>
<organism evidence="3 4">
    <name type="scientific">Myriangium duriaei CBS 260.36</name>
    <dbReference type="NCBI Taxonomy" id="1168546"/>
    <lineage>
        <taxon>Eukaryota</taxon>
        <taxon>Fungi</taxon>
        <taxon>Dikarya</taxon>
        <taxon>Ascomycota</taxon>
        <taxon>Pezizomycotina</taxon>
        <taxon>Dothideomycetes</taxon>
        <taxon>Dothideomycetidae</taxon>
        <taxon>Myriangiales</taxon>
        <taxon>Myriangiaceae</taxon>
        <taxon>Myriangium</taxon>
    </lineage>
</organism>
<feature type="compositionally biased region" description="Basic and acidic residues" evidence="1">
    <location>
        <begin position="71"/>
        <end position="88"/>
    </location>
</feature>
<dbReference type="AlphaFoldDB" id="A0A9P4J6S7"/>
<dbReference type="InterPro" id="IPR016088">
    <property type="entry name" value="Chalcone_isomerase_3-sand"/>
</dbReference>
<dbReference type="OrthoDB" id="18193at2759"/>
<accession>A0A9P4J6S7</accession>
<dbReference type="InterPro" id="IPR016087">
    <property type="entry name" value="Chalcone_isomerase"/>
</dbReference>
<keyword evidence="4" id="KW-1185">Reference proteome</keyword>
<reference evidence="3" key="1">
    <citation type="journal article" date="2020" name="Stud. Mycol.">
        <title>101 Dothideomycetes genomes: a test case for predicting lifestyles and emergence of pathogens.</title>
        <authorList>
            <person name="Haridas S."/>
            <person name="Albert R."/>
            <person name="Binder M."/>
            <person name="Bloem J."/>
            <person name="Labutti K."/>
            <person name="Salamov A."/>
            <person name="Andreopoulos B."/>
            <person name="Baker S."/>
            <person name="Barry K."/>
            <person name="Bills G."/>
            <person name="Bluhm B."/>
            <person name="Cannon C."/>
            <person name="Castanera R."/>
            <person name="Culley D."/>
            <person name="Daum C."/>
            <person name="Ezra D."/>
            <person name="Gonzalez J."/>
            <person name="Henrissat B."/>
            <person name="Kuo A."/>
            <person name="Liang C."/>
            <person name="Lipzen A."/>
            <person name="Lutzoni F."/>
            <person name="Magnuson J."/>
            <person name="Mondo S."/>
            <person name="Nolan M."/>
            <person name="Ohm R."/>
            <person name="Pangilinan J."/>
            <person name="Park H.-J."/>
            <person name="Ramirez L."/>
            <person name="Alfaro M."/>
            <person name="Sun H."/>
            <person name="Tritt A."/>
            <person name="Yoshinaga Y."/>
            <person name="Zwiers L.-H."/>
            <person name="Turgeon B."/>
            <person name="Goodwin S."/>
            <person name="Spatafora J."/>
            <person name="Crous P."/>
            <person name="Grigoriev I."/>
        </authorList>
    </citation>
    <scope>NUCLEOTIDE SEQUENCE</scope>
    <source>
        <strain evidence="3">CBS 260.36</strain>
    </source>
</reference>